<evidence type="ECO:0000313" key="1">
    <source>
        <dbReference type="EMBL" id="QNR53947.1"/>
    </source>
</evidence>
<evidence type="ECO:0000313" key="2">
    <source>
        <dbReference type="Proteomes" id="UP000516415"/>
    </source>
</evidence>
<protein>
    <submittedName>
        <fullName evidence="1">Uncharacterized protein</fullName>
    </submittedName>
</protein>
<gene>
    <name evidence="1" type="ORF">phiK7A1_159</name>
</gene>
<keyword evidence="2" id="KW-1185">Reference proteome</keyword>
<organism evidence="1 2">
    <name type="scientific">Pseudomonas phage phiK7A1</name>
    <dbReference type="NCBI Taxonomy" id="2759194"/>
    <lineage>
        <taxon>Viruses</taxon>
        <taxon>Duplodnaviria</taxon>
        <taxon>Heunggongvirae</taxon>
        <taxon>Uroviricota</taxon>
        <taxon>Caudoviricetes</taxon>
        <taxon>Vandenendeviridae</taxon>
        <taxon>Gorskivirinae</taxon>
        <taxon>Torinovirus</taxon>
        <taxon>Torinovirus K7A1</taxon>
    </lineage>
</organism>
<dbReference type="Proteomes" id="UP000516415">
    <property type="component" value="Segment"/>
</dbReference>
<accession>A0A7H0XG07</accession>
<name>A0A7H0XG07_9CAUD</name>
<proteinExistence type="predicted"/>
<dbReference type="EMBL" id="MT740307">
    <property type="protein sequence ID" value="QNR53947.1"/>
    <property type="molecule type" value="Genomic_DNA"/>
</dbReference>
<sequence>MQTQVIKGATIEQKRAILKGNKGQYFSCEWVKKDGTKTERQLREWMDKALVYGKENVQANAAAHNPDNFTAADPEKLAAGNPYPWVNVTLSRMTKAKVGGIEYLFED</sequence>
<reference evidence="1 2" key="1">
    <citation type="submission" date="2020-07" db="EMBL/GenBank/DDBJ databases">
        <authorList>
            <person name="Martino G."/>
            <person name="Holtappels D."/>
            <person name="Wagemans J."/>
            <person name="Lavigne R."/>
            <person name="Turina M."/>
            <person name="Ciuffo M."/>
        </authorList>
    </citation>
    <scope>NUCLEOTIDE SEQUENCE [LARGE SCALE GENOMIC DNA]</scope>
</reference>